<comment type="caution">
    <text evidence="2">The sequence shown here is derived from an EMBL/GenBank/DDBJ whole genome shotgun (WGS) entry which is preliminary data.</text>
</comment>
<keyword evidence="1" id="KW-0732">Signal</keyword>
<name>A0A4C1XIK7_EUMVA</name>
<gene>
    <name evidence="2" type="ORF">EVAR_87693_1</name>
</gene>
<dbReference type="OrthoDB" id="5976811at2759"/>
<protein>
    <submittedName>
        <fullName evidence="2">Uncharacterized protein</fullName>
    </submittedName>
</protein>
<evidence type="ECO:0000313" key="3">
    <source>
        <dbReference type="Proteomes" id="UP000299102"/>
    </source>
</evidence>
<proteinExistence type="predicted"/>
<sequence length="225" mass="25354">MQLLRLMVICAAVGYSAAYYHDSPQGLGLRDVIEPRDVIENYETAVQKRDEELVACPVCDQFLDDECTVLKNGKRYKKCAFGTYINEVCGNQRDCYRNPVLSSDSNAVPDATEGAIAKGRVSTLLLFPFRRAQNNALEKKSLSIELSFSCNGPKQYCTEKMAEDKLGAKCAHGYTCNAQLHECVGLFNELDSLQLAGLRHYYILPEDNTNSYIDKYRLARSHHLY</sequence>
<evidence type="ECO:0000313" key="2">
    <source>
        <dbReference type="EMBL" id="GBP63716.1"/>
    </source>
</evidence>
<accession>A0A4C1XIK7</accession>
<dbReference type="EMBL" id="BGZK01000877">
    <property type="protein sequence ID" value="GBP63716.1"/>
    <property type="molecule type" value="Genomic_DNA"/>
</dbReference>
<keyword evidence="3" id="KW-1185">Reference proteome</keyword>
<feature type="signal peptide" evidence="1">
    <location>
        <begin position="1"/>
        <end position="18"/>
    </location>
</feature>
<feature type="chain" id="PRO_5020031213" evidence="1">
    <location>
        <begin position="19"/>
        <end position="225"/>
    </location>
</feature>
<dbReference type="Proteomes" id="UP000299102">
    <property type="component" value="Unassembled WGS sequence"/>
</dbReference>
<dbReference type="AlphaFoldDB" id="A0A4C1XIK7"/>
<organism evidence="2 3">
    <name type="scientific">Eumeta variegata</name>
    <name type="common">Bagworm moth</name>
    <name type="synonym">Eumeta japonica</name>
    <dbReference type="NCBI Taxonomy" id="151549"/>
    <lineage>
        <taxon>Eukaryota</taxon>
        <taxon>Metazoa</taxon>
        <taxon>Ecdysozoa</taxon>
        <taxon>Arthropoda</taxon>
        <taxon>Hexapoda</taxon>
        <taxon>Insecta</taxon>
        <taxon>Pterygota</taxon>
        <taxon>Neoptera</taxon>
        <taxon>Endopterygota</taxon>
        <taxon>Lepidoptera</taxon>
        <taxon>Glossata</taxon>
        <taxon>Ditrysia</taxon>
        <taxon>Tineoidea</taxon>
        <taxon>Psychidae</taxon>
        <taxon>Oiketicinae</taxon>
        <taxon>Eumeta</taxon>
    </lineage>
</organism>
<reference evidence="2 3" key="1">
    <citation type="journal article" date="2019" name="Commun. Biol.">
        <title>The bagworm genome reveals a unique fibroin gene that provides high tensile strength.</title>
        <authorList>
            <person name="Kono N."/>
            <person name="Nakamura H."/>
            <person name="Ohtoshi R."/>
            <person name="Tomita M."/>
            <person name="Numata K."/>
            <person name="Arakawa K."/>
        </authorList>
    </citation>
    <scope>NUCLEOTIDE SEQUENCE [LARGE SCALE GENOMIC DNA]</scope>
</reference>
<evidence type="ECO:0000256" key="1">
    <source>
        <dbReference type="SAM" id="SignalP"/>
    </source>
</evidence>